<dbReference type="Gene3D" id="2.130.10.10">
    <property type="entry name" value="YVTN repeat-like/Quinoprotein amine dehydrogenase"/>
    <property type="match status" value="1"/>
</dbReference>
<organism evidence="2 3">
    <name type="scientific">Choanephora cucurbitarum</name>
    <dbReference type="NCBI Taxonomy" id="101091"/>
    <lineage>
        <taxon>Eukaryota</taxon>
        <taxon>Fungi</taxon>
        <taxon>Fungi incertae sedis</taxon>
        <taxon>Mucoromycota</taxon>
        <taxon>Mucoromycotina</taxon>
        <taxon>Mucoromycetes</taxon>
        <taxon>Mucorales</taxon>
        <taxon>Mucorineae</taxon>
        <taxon>Choanephoraceae</taxon>
        <taxon>Choanephoroideae</taxon>
        <taxon>Choanephora</taxon>
    </lineage>
</organism>
<dbReference type="InterPro" id="IPR057403">
    <property type="entry name" value="Beta-prop_Aladin"/>
</dbReference>
<dbReference type="InterPro" id="IPR001680">
    <property type="entry name" value="WD40_rpt"/>
</dbReference>
<accession>A0A1C7NR20</accession>
<comment type="caution">
    <text evidence="2">The sequence shown here is derived from an EMBL/GenBank/DDBJ whole genome shotgun (WGS) entry which is preliminary data.</text>
</comment>
<dbReference type="Pfam" id="PF25460">
    <property type="entry name" value="Beta-prop_Aladin"/>
    <property type="match status" value="1"/>
</dbReference>
<dbReference type="SUPFAM" id="SSF82171">
    <property type="entry name" value="DPP6 N-terminal domain-like"/>
    <property type="match status" value="1"/>
</dbReference>
<evidence type="ECO:0000313" key="3">
    <source>
        <dbReference type="Proteomes" id="UP000093000"/>
    </source>
</evidence>
<feature type="domain" description="Aladin seven-bladed propeller" evidence="1">
    <location>
        <begin position="123"/>
        <end position="476"/>
    </location>
</feature>
<dbReference type="Proteomes" id="UP000093000">
    <property type="component" value="Unassembled WGS sequence"/>
</dbReference>
<dbReference type="InterPro" id="IPR045139">
    <property type="entry name" value="Aladin"/>
</dbReference>
<dbReference type="GO" id="GO:0005643">
    <property type="term" value="C:nuclear pore"/>
    <property type="evidence" value="ECO:0007669"/>
    <property type="project" value="TreeGrafter"/>
</dbReference>
<dbReference type="PANTHER" id="PTHR14494:SF0">
    <property type="entry name" value="ALADIN"/>
    <property type="match status" value="1"/>
</dbReference>
<dbReference type="EMBL" id="LUGH01000008">
    <property type="protein sequence ID" value="OBZ91553.1"/>
    <property type="molecule type" value="Genomic_DNA"/>
</dbReference>
<name>A0A1C7NR20_9FUNG</name>
<keyword evidence="3" id="KW-1185">Reference proteome</keyword>
<dbReference type="SMART" id="SM00320">
    <property type="entry name" value="WD40"/>
    <property type="match status" value="3"/>
</dbReference>
<protein>
    <submittedName>
        <fullName evidence="2">Aladin</fullName>
    </submittedName>
</protein>
<dbReference type="OrthoDB" id="10251741at2759"/>
<evidence type="ECO:0000259" key="1">
    <source>
        <dbReference type="Pfam" id="PF25460"/>
    </source>
</evidence>
<gene>
    <name evidence="2" type="primary">Aaas</name>
    <name evidence="2" type="ORF">A0J61_00365</name>
</gene>
<dbReference type="PANTHER" id="PTHR14494">
    <property type="entry name" value="ALADIN/ADRACALIN/AAAS"/>
    <property type="match status" value="1"/>
</dbReference>
<reference evidence="2 3" key="1">
    <citation type="submission" date="2016-03" db="EMBL/GenBank/DDBJ databases">
        <title>Choanephora cucurbitarum.</title>
        <authorList>
            <person name="Min B."/>
            <person name="Park H."/>
            <person name="Park J.-H."/>
            <person name="Shin H.-D."/>
            <person name="Choi I.-G."/>
        </authorList>
    </citation>
    <scope>NUCLEOTIDE SEQUENCE [LARGE SCALE GENOMIC DNA]</scope>
    <source>
        <strain evidence="2 3">KUS-F28377</strain>
    </source>
</reference>
<dbReference type="InterPro" id="IPR015943">
    <property type="entry name" value="WD40/YVTN_repeat-like_dom_sf"/>
</dbReference>
<dbReference type="GO" id="GO:0006913">
    <property type="term" value="P:nucleocytoplasmic transport"/>
    <property type="evidence" value="ECO:0007669"/>
    <property type="project" value="TreeGrafter"/>
</dbReference>
<dbReference type="InParanoid" id="A0A1C7NR20"/>
<proteinExistence type="predicted"/>
<sequence length="490" mass="55155">MNLATRTIDTRVGTIAEIDGKLIEVQENSSTPTQVLTEKITLYPSIVHLPLIDQPADYVYKPTSSSSPIEAYYQQIKSTLHHCYQEKFSQLETTAAYQQAKAIYDRMDTRFLKQPDPRAKEDNSASPVQSVVWHPNQDMLAVADKEENNVYIYYKQDHVWSCYVLKHDNMKDITVMEWKQRSAGTLAVGCKQGVCVWTVPKVKLLSTEPQLHPSATMTYLTYPGHHAISAIAWDPTLGSHALAVGSSNSNTLVIFDLLLQRTNALKRYGHGTLLLRWSPDGDWLYETGPSTVSRMWDTKTWEYKSIRNPSGLYVQAACWAPDNRCLIFSMFNKSDIHILFLGGKDINNLMDHQLASFPLADLTTETGEVIKTAGVIRDIAVDQRHGQRLAIAFEHSPLIALCMYNLSSPLSLTPQPMLFPIGYIQPTHTLVDPSTGHLLSVSRLTDNLPHQITFSRHGVHGAVLAILWKNGLITFVTHHYLTKESSKRIL</sequence>
<dbReference type="AlphaFoldDB" id="A0A1C7NR20"/>
<evidence type="ECO:0000313" key="2">
    <source>
        <dbReference type="EMBL" id="OBZ91553.1"/>
    </source>
</evidence>
<dbReference type="STRING" id="101091.A0A1C7NR20"/>